<feature type="transmembrane region" description="Helical" evidence="2">
    <location>
        <begin position="12"/>
        <end position="32"/>
    </location>
</feature>
<evidence type="ECO:0000313" key="4">
    <source>
        <dbReference type="Proteomes" id="UP001230188"/>
    </source>
</evidence>
<accession>A0AAD7UEF0</accession>
<protein>
    <submittedName>
        <fullName evidence="3">Uncharacterized protein</fullName>
    </submittedName>
</protein>
<name>A0AAD7UEF0_9STRA</name>
<evidence type="ECO:0000256" key="1">
    <source>
        <dbReference type="SAM" id="MobiDB-lite"/>
    </source>
</evidence>
<keyword evidence="2" id="KW-0472">Membrane</keyword>
<feature type="region of interest" description="Disordered" evidence="1">
    <location>
        <begin position="801"/>
        <end position="848"/>
    </location>
</feature>
<dbReference type="EMBL" id="JAQMWT010000345">
    <property type="protein sequence ID" value="KAJ8603670.1"/>
    <property type="molecule type" value="Genomic_DNA"/>
</dbReference>
<feature type="region of interest" description="Disordered" evidence="1">
    <location>
        <begin position="746"/>
        <end position="772"/>
    </location>
</feature>
<proteinExistence type="predicted"/>
<dbReference type="AlphaFoldDB" id="A0AAD7UEF0"/>
<feature type="transmembrane region" description="Helical" evidence="2">
    <location>
        <begin position="44"/>
        <end position="69"/>
    </location>
</feature>
<keyword evidence="2" id="KW-1133">Transmembrane helix</keyword>
<keyword evidence="4" id="KW-1185">Reference proteome</keyword>
<evidence type="ECO:0000313" key="3">
    <source>
        <dbReference type="EMBL" id="KAJ8603670.1"/>
    </source>
</evidence>
<reference evidence="3" key="1">
    <citation type="submission" date="2023-01" db="EMBL/GenBank/DDBJ databases">
        <title>Metagenome sequencing of chrysophaentin producing Chrysophaeum taylorii.</title>
        <authorList>
            <person name="Davison J."/>
            <person name="Bewley C."/>
        </authorList>
    </citation>
    <scope>NUCLEOTIDE SEQUENCE</scope>
    <source>
        <strain evidence="3">NIES-1699</strain>
    </source>
</reference>
<dbReference type="Proteomes" id="UP001230188">
    <property type="component" value="Unassembled WGS sequence"/>
</dbReference>
<feature type="region of interest" description="Disordered" evidence="1">
    <location>
        <begin position="881"/>
        <end position="928"/>
    </location>
</feature>
<sequence>MMMLRCGGRSLGEIAAGCVDLPVTAVFVVVLASTWCHRRRRDEALWRGCVVAVLVAAVASLGEAVWGVLKGAEVAGAAAARWCAWIIASRVCVRRCLGTLTTVATGEVALAACALGLPRTVAGKCVAGARFVSGVAALACFLAEALDIVPAKDLPVFEPPDAVGSPSTVRSPSRAYAPPPVITRHGFLSEDKRDEDPDGLDEGGGGDLEDACRNPLGDSGGIAEEESKKKKRTPPPLAHASPEPIAVERPPIVVSWDRDDDGGIVYRISLGDGMEVTRRHEEVSNGDEDPDAVSARLASSSPEVVFAPPRPEPPQHHSAPTLLDFDAEVSVTGVAVVGASGNLDSIRASYGTLASGRIVYRVDVARRWRCVKTFAQLRALVGLKRLTPLSRPHIEKSAAEWQEKVEAVSQADAAIRAVLRSRLEASLLFLETDVVEFFDEGPWDLRDEDLTWVPCCALSDEARRVASRRLLEADARAVALNATGGARSTDVGTAAFRAARLAVGLLRAVAATPGFERLDTETEARLVCGGDGKAALVSRTTPQHHHHHHKFDDGSTGGAWVRLARYRNALLHTSAWREFRDAAAALRVSLPLDDGGKAARAATLVNLHAALATHALLAFGAGSGRPRSTQRCNLAARYLICGDEPVSLGAIEAAVVRQRATDSEWAVLARARLADASDARAVDLRAALVVASGRASGPPLAAFAPRPPSLARDQIRWAARLRVDRSLERRDDALFLPSDLEPHAALASRRSWASHAEARGKRRRARRAARLENRPLPDLPAEWRDASEHVRRRERRLARRAKRRRSVFGGAQPSEEPDLDDLASSDSDYPTSDSTASTATEPETEPDVKNVLDFLAATGGTLAEAKLKTSSVRILFTPPDLRPALRVLPDPPLDHDDDDDDDFCANDPVYDPVQPPSSGAATDRSNSF</sequence>
<feature type="compositionally biased region" description="Low complexity" evidence="1">
    <location>
        <begin position="824"/>
        <end position="841"/>
    </location>
</feature>
<comment type="caution">
    <text evidence="3">The sequence shown here is derived from an EMBL/GenBank/DDBJ whole genome shotgun (WGS) entry which is preliminary data.</text>
</comment>
<evidence type="ECO:0000256" key="2">
    <source>
        <dbReference type="SAM" id="Phobius"/>
    </source>
</evidence>
<organism evidence="3 4">
    <name type="scientific">Chrysophaeum taylorii</name>
    <dbReference type="NCBI Taxonomy" id="2483200"/>
    <lineage>
        <taxon>Eukaryota</taxon>
        <taxon>Sar</taxon>
        <taxon>Stramenopiles</taxon>
        <taxon>Ochrophyta</taxon>
        <taxon>Pelagophyceae</taxon>
        <taxon>Pelagomonadales</taxon>
        <taxon>Pelagomonadaceae</taxon>
        <taxon>Chrysophaeum</taxon>
    </lineage>
</organism>
<keyword evidence="2" id="KW-0812">Transmembrane</keyword>
<feature type="region of interest" description="Disordered" evidence="1">
    <location>
        <begin position="162"/>
        <end position="246"/>
    </location>
</feature>
<gene>
    <name evidence="3" type="ORF">CTAYLR_010034</name>
</gene>
<feature type="compositionally biased region" description="Acidic residues" evidence="1">
    <location>
        <begin position="895"/>
        <end position="904"/>
    </location>
</feature>
<feature type="compositionally biased region" description="Polar residues" evidence="1">
    <location>
        <begin position="916"/>
        <end position="928"/>
    </location>
</feature>